<evidence type="ECO:0000313" key="7">
    <source>
        <dbReference type="EMBL" id="QLG47264.1"/>
    </source>
</evidence>
<name>A0A7H9AUZ0_9FLAO</name>
<evidence type="ECO:0000259" key="6">
    <source>
        <dbReference type="Pfam" id="PF00535"/>
    </source>
</evidence>
<evidence type="ECO:0000256" key="1">
    <source>
        <dbReference type="ARBA" id="ARBA00004236"/>
    </source>
</evidence>
<proteinExistence type="predicted"/>
<evidence type="ECO:0000313" key="8">
    <source>
        <dbReference type="Proteomes" id="UP000509302"/>
    </source>
</evidence>
<evidence type="ECO:0000256" key="3">
    <source>
        <dbReference type="ARBA" id="ARBA00022676"/>
    </source>
</evidence>
<accession>A0A7H9AUZ0</accession>
<dbReference type="CDD" id="cd02522">
    <property type="entry name" value="GT_2_like_a"/>
    <property type="match status" value="1"/>
</dbReference>
<reference evidence="7 8" key="1">
    <citation type="journal article" date="2006" name="Int. J. Syst. Evol. Microbiol.">
        <title>Costertonia aggregata gen. nov., sp. nov., a mesophilic marine bacterium of the family Flavobacteriaceae, isolated from a mature biofilm.</title>
        <authorList>
            <person name="Kwon K.K."/>
            <person name="Lee Y.K."/>
            <person name="Lee H.K."/>
        </authorList>
    </citation>
    <scope>NUCLEOTIDE SEQUENCE [LARGE SCALE GENOMIC DNA]</scope>
    <source>
        <strain evidence="7 8">KCCM 42265</strain>
    </source>
</reference>
<evidence type="ECO:0000256" key="2">
    <source>
        <dbReference type="ARBA" id="ARBA00022475"/>
    </source>
</evidence>
<dbReference type="GO" id="GO:0016757">
    <property type="term" value="F:glycosyltransferase activity"/>
    <property type="evidence" value="ECO:0007669"/>
    <property type="project" value="UniProtKB-KW"/>
</dbReference>
<dbReference type="NCBIfam" id="TIGR04283">
    <property type="entry name" value="glyco_like_mftF"/>
    <property type="match status" value="1"/>
</dbReference>
<feature type="domain" description="Glycosyltransferase 2-like" evidence="6">
    <location>
        <begin position="11"/>
        <end position="105"/>
    </location>
</feature>
<dbReference type="InterPro" id="IPR026461">
    <property type="entry name" value="Trfase_2_rSAM/seldom_assoc"/>
</dbReference>
<dbReference type="Proteomes" id="UP000509302">
    <property type="component" value="Chromosome"/>
</dbReference>
<keyword evidence="5" id="KW-0472">Membrane</keyword>
<keyword evidence="4 7" id="KW-0808">Transferase</keyword>
<organism evidence="7 8">
    <name type="scientific">Costertonia aggregata</name>
    <dbReference type="NCBI Taxonomy" id="343403"/>
    <lineage>
        <taxon>Bacteria</taxon>
        <taxon>Pseudomonadati</taxon>
        <taxon>Bacteroidota</taxon>
        <taxon>Flavobacteriia</taxon>
        <taxon>Flavobacteriales</taxon>
        <taxon>Flavobacteriaceae</taxon>
        <taxon>Costertonia</taxon>
    </lineage>
</organism>
<dbReference type="PANTHER" id="PTHR43646">
    <property type="entry name" value="GLYCOSYLTRANSFERASE"/>
    <property type="match status" value="1"/>
</dbReference>
<evidence type="ECO:0000256" key="5">
    <source>
        <dbReference type="ARBA" id="ARBA00023136"/>
    </source>
</evidence>
<comment type="subcellular location">
    <subcellularLocation>
        <location evidence="1">Cell membrane</location>
    </subcellularLocation>
</comment>
<protein>
    <submittedName>
        <fullName evidence="7">TIGR04283 family arsenosugar biosynthesis glycosyltransferase</fullName>
    </submittedName>
</protein>
<evidence type="ECO:0000256" key="4">
    <source>
        <dbReference type="ARBA" id="ARBA00022679"/>
    </source>
</evidence>
<keyword evidence="3" id="KW-0328">Glycosyltransferase</keyword>
<sequence>MGKIIDILKERSSPKNIQEIIVVDGGSTDNTVNVALEAGASVIHSPVGRAKQLNMGAKYAQGNILYFLHADTSPPYRFDENILNAIKKDNTVGCFQMKFDSDSRFLNFFAWFTRINHILCRGGDQSLFITKNLFEKSGGFNEDYKVYEDNEYISRLYKLSSFTILPRHVKTSARRYEEKGEIKLQYHFGVIHLKNYLGAGPEQLYDYYKRKIAL</sequence>
<dbReference type="PANTHER" id="PTHR43646:SF2">
    <property type="entry name" value="GLYCOSYLTRANSFERASE 2-LIKE DOMAIN-CONTAINING PROTEIN"/>
    <property type="match status" value="1"/>
</dbReference>
<dbReference type="SUPFAM" id="SSF53448">
    <property type="entry name" value="Nucleotide-diphospho-sugar transferases"/>
    <property type="match status" value="1"/>
</dbReference>
<dbReference type="EMBL" id="CP058595">
    <property type="protein sequence ID" value="QLG47264.1"/>
    <property type="molecule type" value="Genomic_DNA"/>
</dbReference>
<keyword evidence="8" id="KW-1185">Reference proteome</keyword>
<dbReference type="KEGG" id="cagg:HYG79_10620"/>
<dbReference type="InterPro" id="IPR029044">
    <property type="entry name" value="Nucleotide-diphossugar_trans"/>
</dbReference>
<dbReference type="Gene3D" id="3.90.550.10">
    <property type="entry name" value="Spore Coat Polysaccharide Biosynthesis Protein SpsA, Chain A"/>
    <property type="match status" value="1"/>
</dbReference>
<dbReference type="AlphaFoldDB" id="A0A7H9AUZ0"/>
<dbReference type="GO" id="GO:0005886">
    <property type="term" value="C:plasma membrane"/>
    <property type="evidence" value="ECO:0007669"/>
    <property type="project" value="UniProtKB-SubCell"/>
</dbReference>
<keyword evidence="2" id="KW-1003">Cell membrane</keyword>
<gene>
    <name evidence="7" type="ORF">HYG79_10620</name>
</gene>
<dbReference type="Pfam" id="PF00535">
    <property type="entry name" value="Glycos_transf_2"/>
    <property type="match status" value="1"/>
</dbReference>
<dbReference type="InterPro" id="IPR001173">
    <property type="entry name" value="Glyco_trans_2-like"/>
</dbReference>